<organism evidence="1 2">
    <name type="scientific">Aspergillus versicolor CBS 583.65</name>
    <dbReference type="NCBI Taxonomy" id="1036611"/>
    <lineage>
        <taxon>Eukaryota</taxon>
        <taxon>Fungi</taxon>
        <taxon>Dikarya</taxon>
        <taxon>Ascomycota</taxon>
        <taxon>Pezizomycotina</taxon>
        <taxon>Eurotiomycetes</taxon>
        <taxon>Eurotiomycetidae</taxon>
        <taxon>Eurotiales</taxon>
        <taxon>Aspergillaceae</taxon>
        <taxon>Aspergillus</taxon>
        <taxon>Aspergillus subgen. Nidulantes</taxon>
    </lineage>
</organism>
<accession>A0A1L9PRA2</accession>
<dbReference type="EMBL" id="KV878131">
    <property type="protein sequence ID" value="OJJ03962.1"/>
    <property type="molecule type" value="Genomic_DNA"/>
</dbReference>
<sequence>MNVLALTAVLAVIDQWNRRDTCVELDLWVCPVSRMSETRVGLCDCGADGAIPENQSIILDPPSIASNWSREGSPFDSLLGCDVESPRSITFVLRRALYEWPGYLTSLCWLV</sequence>
<reference evidence="2" key="1">
    <citation type="journal article" date="2017" name="Genome Biol.">
        <title>Comparative genomics reveals high biological diversity and specific adaptations in the industrially and medically important fungal genus Aspergillus.</title>
        <authorList>
            <person name="de Vries R.P."/>
            <person name="Riley R."/>
            <person name="Wiebenga A."/>
            <person name="Aguilar-Osorio G."/>
            <person name="Amillis S."/>
            <person name="Uchima C.A."/>
            <person name="Anderluh G."/>
            <person name="Asadollahi M."/>
            <person name="Askin M."/>
            <person name="Barry K."/>
            <person name="Battaglia E."/>
            <person name="Bayram O."/>
            <person name="Benocci T."/>
            <person name="Braus-Stromeyer S.A."/>
            <person name="Caldana C."/>
            <person name="Canovas D."/>
            <person name="Cerqueira G.C."/>
            <person name="Chen F."/>
            <person name="Chen W."/>
            <person name="Choi C."/>
            <person name="Clum A."/>
            <person name="Dos Santos R.A."/>
            <person name="Damasio A.R."/>
            <person name="Diallinas G."/>
            <person name="Emri T."/>
            <person name="Fekete E."/>
            <person name="Flipphi M."/>
            <person name="Freyberg S."/>
            <person name="Gallo A."/>
            <person name="Gournas C."/>
            <person name="Habgood R."/>
            <person name="Hainaut M."/>
            <person name="Harispe M.L."/>
            <person name="Henrissat B."/>
            <person name="Hilden K.S."/>
            <person name="Hope R."/>
            <person name="Hossain A."/>
            <person name="Karabika E."/>
            <person name="Karaffa L."/>
            <person name="Karanyi Z."/>
            <person name="Krasevec N."/>
            <person name="Kuo A."/>
            <person name="Kusch H."/>
            <person name="LaButti K."/>
            <person name="Lagendijk E.L."/>
            <person name="Lapidus A."/>
            <person name="Levasseur A."/>
            <person name="Lindquist E."/>
            <person name="Lipzen A."/>
            <person name="Logrieco A.F."/>
            <person name="MacCabe A."/>
            <person name="Maekelae M.R."/>
            <person name="Malavazi I."/>
            <person name="Melin P."/>
            <person name="Meyer V."/>
            <person name="Mielnichuk N."/>
            <person name="Miskei M."/>
            <person name="Molnar A.P."/>
            <person name="Mule G."/>
            <person name="Ngan C.Y."/>
            <person name="Orejas M."/>
            <person name="Orosz E."/>
            <person name="Ouedraogo J.P."/>
            <person name="Overkamp K.M."/>
            <person name="Park H.-S."/>
            <person name="Perrone G."/>
            <person name="Piumi F."/>
            <person name="Punt P.J."/>
            <person name="Ram A.F."/>
            <person name="Ramon A."/>
            <person name="Rauscher S."/>
            <person name="Record E."/>
            <person name="Riano-Pachon D.M."/>
            <person name="Robert V."/>
            <person name="Roehrig J."/>
            <person name="Ruller R."/>
            <person name="Salamov A."/>
            <person name="Salih N.S."/>
            <person name="Samson R.A."/>
            <person name="Sandor E."/>
            <person name="Sanguinetti M."/>
            <person name="Schuetze T."/>
            <person name="Sepcic K."/>
            <person name="Shelest E."/>
            <person name="Sherlock G."/>
            <person name="Sophianopoulou V."/>
            <person name="Squina F.M."/>
            <person name="Sun H."/>
            <person name="Susca A."/>
            <person name="Todd R.B."/>
            <person name="Tsang A."/>
            <person name="Unkles S.E."/>
            <person name="van de Wiele N."/>
            <person name="van Rossen-Uffink D."/>
            <person name="Oliveira J.V."/>
            <person name="Vesth T.C."/>
            <person name="Visser J."/>
            <person name="Yu J.-H."/>
            <person name="Zhou M."/>
            <person name="Andersen M.R."/>
            <person name="Archer D.B."/>
            <person name="Baker S.E."/>
            <person name="Benoit I."/>
            <person name="Brakhage A.A."/>
            <person name="Braus G.H."/>
            <person name="Fischer R."/>
            <person name="Frisvad J.C."/>
            <person name="Goldman G.H."/>
            <person name="Houbraken J."/>
            <person name="Oakley B."/>
            <person name="Pocsi I."/>
            <person name="Scazzocchio C."/>
            <person name="Seiboth B."/>
            <person name="vanKuyk P.A."/>
            <person name="Wortman J."/>
            <person name="Dyer P.S."/>
            <person name="Grigoriev I.V."/>
        </authorList>
    </citation>
    <scope>NUCLEOTIDE SEQUENCE [LARGE SCALE GENOMIC DNA]</scope>
    <source>
        <strain evidence="2">CBS 583.65</strain>
    </source>
</reference>
<proteinExistence type="predicted"/>
<gene>
    <name evidence="1" type="ORF">ASPVEDRAFT_763564</name>
</gene>
<dbReference type="Proteomes" id="UP000184073">
    <property type="component" value="Unassembled WGS sequence"/>
</dbReference>
<dbReference type="RefSeq" id="XP_040669724.1">
    <property type="nucleotide sequence ID" value="XM_040816344.1"/>
</dbReference>
<evidence type="ECO:0000313" key="1">
    <source>
        <dbReference type="EMBL" id="OJJ03962.1"/>
    </source>
</evidence>
<name>A0A1L9PRA2_ASPVE</name>
<dbReference type="AlphaFoldDB" id="A0A1L9PRA2"/>
<dbReference type="VEuPathDB" id="FungiDB:ASPVEDRAFT_763564"/>
<protein>
    <submittedName>
        <fullName evidence="1">Uncharacterized protein</fullName>
    </submittedName>
</protein>
<keyword evidence="2" id="KW-1185">Reference proteome</keyword>
<dbReference type="GeneID" id="63731855"/>
<evidence type="ECO:0000313" key="2">
    <source>
        <dbReference type="Proteomes" id="UP000184073"/>
    </source>
</evidence>